<dbReference type="InterPro" id="IPR022687">
    <property type="entry name" value="HTH_DTXR"/>
</dbReference>
<comment type="subcellular location">
    <subcellularLocation>
        <location evidence="1">Cytoplasm</location>
    </subcellularLocation>
</comment>
<evidence type="ECO:0000313" key="15">
    <source>
        <dbReference type="Proteomes" id="UP000223596"/>
    </source>
</evidence>
<comment type="subunit">
    <text evidence="3">Homodimer.</text>
</comment>
<dbReference type="InterPro" id="IPR000281">
    <property type="entry name" value="HTH_RpiR"/>
</dbReference>
<dbReference type="GO" id="GO:0046983">
    <property type="term" value="F:protein dimerization activity"/>
    <property type="evidence" value="ECO:0007669"/>
    <property type="project" value="InterPro"/>
</dbReference>
<evidence type="ECO:0000313" key="14">
    <source>
        <dbReference type="EMBL" id="PFH02125.1"/>
    </source>
</evidence>
<proteinExistence type="inferred from homology"/>
<dbReference type="InterPro" id="IPR001367">
    <property type="entry name" value="Fe_dep_repressor"/>
</dbReference>
<keyword evidence="8" id="KW-0010">Activator</keyword>
<evidence type="ECO:0000256" key="7">
    <source>
        <dbReference type="ARBA" id="ARBA00023125"/>
    </source>
</evidence>
<dbReference type="AlphaFoldDB" id="A0AB36TGZ7"/>
<dbReference type="PANTHER" id="PTHR33238:SF11">
    <property type="entry name" value="TRANSCRIPTIONAL REGULATOR MNTR"/>
    <property type="match status" value="1"/>
</dbReference>
<evidence type="ECO:0000256" key="6">
    <source>
        <dbReference type="ARBA" id="ARBA00023015"/>
    </source>
</evidence>
<dbReference type="NCBIfam" id="NF003025">
    <property type="entry name" value="PRK03902.1"/>
    <property type="match status" value="1"/>
</dbReference>
<dbReference type="Pfam" id="PF02742">
    <property type="entry name" value="Fe_dep_repr_C"/>
    <property type="match status" value="1"/>
</dbReference>
<dbReference type="SMART" id="SM00347">
    <property type="entry name" value="HTH_MARR"/>
    <property type="match status" value="1"/>
</dbReference>
<evidence type="ECO:0000256" key="10">
    <source>
        <dbReference type="ARBA" id="ARBA00023211"/>
    </source>
</evidence>
<dbReference type="Pfam" id="PF01325">
    <property type="entry name" value="Fe_dep_repress"/>
    <property type="match status" value="1"/>
</dbReference>
<evidence type="ECO:0000256" key="3">
    <source>
        <dbReference type="ARBA" id="ARBA00011738"/>
    </source>
</evidence>
<keyword evidence="5" id="KW-0678">Repressor</keyword>
<dbReference type="InterPro" id="IPR050536">
    <property type="entry name" value="DtxR_MntR_Metal-Reg"/>
</dbReference>
<reference evidence="14 15" key="1">
    <citation type="submission" date="2017-09" db="EMBL/GenBank/DDBJ databases">
        <title>Evaluation of Pacific Biosciences Sequencing Technology to Finishing C. thermocellum Genome Sequences.</title>
        <authorList>
            <person name="Brown S."/>
        </authorList>
    </citation>
    <scope>NUCLEOTIDE SEQUENCE [LARGE SCALE GENOMIC DNA]</scope>
    <source>
        <strain evidence="14 15">AD2</strain>
    </source>
</reference>
<dbReference type="GO" id="GO:0005737">
    <property type="term" value="C:cytoplasm"/>
    <property type="evidence" value="ECO:0007669"/>
    <property type="project" value="UniProtKB-SubCell"/>
</dbReference>
<feature type="domain" description="HTH rpiR-type" evidence="13">
    <location>
        <begin position="9"/>
        <end position="85"/>
    </location>
</feature>
<evidence type="ECO:0000259" key="12">
    <source>
        <dbReference type="PROSITE" id="PS50944"/>
    </source>
</evidence>
<gene>
    <name evidence="14" type="ORF">M972_11889</name>
</gene>
<dbReference type="InterPro" id="IPR036390">
    <property type="entry name" value="WH_DNA-bd_sf"/>
</dbReference>
<dbReference type="Proteomes" id="UP000223596">
    <property type="component" value="Unassembled WGS sequence"/>
</dbReference>
<dbReference type="GeneID" id="35803104"/>
<dbReference type="GO" id="GO:0003700">
    <property type="term" value="F:DNA-binding transcription factor activity"/>
    <property type="evidence" value="ECO:0007669"/>
    <property type="project" value="InterPro"/>
</dbReference>
<dbReference type="EMBL" id="PDBW01000001">
    <property type="protein sequence ID" value="PFH02125.1"/>
    <property type="molecule type" value="Genomic_DNA"/>
</dbReference>
<organism evidence="14 15">
    <name type="scientific">Acetivibrio thermocellus AD2</name>
    <dbReference type="NCBI Taxonomy" id="1138384"/>
    <lineage>
        <taxon>Bacteria</taxon>
        <taxon>Bacillati</taxon>
        <taxon>Bacillota</taxon>
        <taxon>Clostridia</taxon>
        <taxon>Eubacteriales</taxon>
        <taxon>Oscillospiraceae</taxon>
        <taxon>Acetivibrio</taxon>
    </lineage>
</organism>
<keyword evidence="7" id="KW-0238">DNA-binding</keyword>
<evidence type="ECO:0000256" key="8">
    <source>
        <dbReference type="ARBA" id="ARBA00023159"/>
    </source>
</evidence>
<keyword evidence="10" id="KW-0464">Manganese</keyword>
<evidence type="ECO:0000256" key="4">
    <source>
        <dbReference type="ARBA" id="ARBA00022490"/>
    </source>
</evidence>
<feature type="domain" description="HTH dtxR-type" evidence="12">
    <location>
        <begin position="22"/>
        <end position="83"/>
    </location>
</feature>
<evidence type="ECO:0000256" key="9">
    <source>
        <dbReference type="ARBA" id="ARBA00023163"/>
    </source>
</evidence>
<dbReference type="SMART" id="SM00529">
    <property type="entry name" value="HTH_DTXR"/>
    <property type="match status" value="1"/>
</dbReference>
<dbReference type="InterPro" id="IPR036421">
    <property type="entry name" value="Fe_dep_repressor_sf"/>
</dbReference>
<dbReference type="Gene3D" id="1.10.10.10">
    <property type="entry name" value="Winged helix-like DNA-binding domain superfamily/Winged helix DNA-binding domain"/>
    <property type="match status" value="1"/>
</dbReference>
<accession>A0AB36TGZ7</accession>
<keyword evidence="9" id="KW-0804">Transcription</keyword>
<dbReference type="Gene3D" id="1.10.60.10">
    <property type="entry name" value="Iron dependent repressor, metal binding and dimerisation domain"/>
    <property type="match status" value="1"/>
</dbReference>
<dbReference type="PANTHER" id="PTHR33238">
    <property type="entry name" value="IRON (METAL) DEPENDENT REPRESSOR, DTXR FAMILY"/>
    <property type="match status" value="1"/>
</dbReference>
<evidence type="ECO:0000256" key="5">
    <source>
        <dbReference type="ARBA" id="ARBA00022491"/>
    </source>
</evidence>
<dbReference type="InterPro" id="IPR036388">
    <property type="entry name" value="WH-like_DNA-bd_sf"/>
</dbReference>
<name>A0AB36TGZ7_ACETH</name>
<dbReference type="RefSeq" id="WP_003518283.1">
    <property type="nucleotide sequence ID" value="NZ_CP013828.1"/>
</dbReference>
<comment type="caution">
    <text evidence="14">The sequence shown here is derived from an EMBL/GenBank/DDBJ whole genome shotgun (WGS) entry which is preliminary data.</text>
</comment>
<evidence type="ECO:0000259" key="13">
    <source>
        <dbReference type="PROSITE" id="PS51071"/>
    </source>
</evidence>
<dbReference type="SUPFAM" id="SSF46785">
    <property type="entry name" value="Winged helix' DNA-binding domain"/>
    <property type="match status" value="1"/>
</dbReference>
<keyword evidence="6" id="KW-0805">Transcription regulation</keyword>
<dbReference type="GO" id="GO:0003677">
    <property type="term" value="F:DNA binding"/>
    <property type="evidence" value="ECO:0007669"/>
    <property type="project" value="UniProtKB-KW"/>
</dbReference>
<dbReference type="PROSITE" id="PS51071">
    <property type="entry name" value="HTH_RPIR"/>
    <property type="match status" value="1"/>
</dbReference>
<protein>
    <recommendedName>
        <fullName evidence="11">Manganese transport regulator</fullName>
    </recommendedName>
</protein>
<evidence type="ECO:0000256" key="1">
    <source>
        <dbReference type="ARBA" id="ARBA00004496"/>
    </source>
</evidence>
<evidence type="ECO:0000256" key="11">
    <source>
        <dbReference type="ARBA" id="ARBA00032593"/>
    </source>
</evidence>
<dbReference type="PROSITE" id="PS50944">
    <property type="entry name" value="HTH_DTXR"/>
    <property type="match status" value="1"/>
</dbReference>
<sequence length="159" mass="18847">MENSEFHTVRGYQLIEQEKKLLTSAMEDYLEMIFRNIKKEGYMRINTLAEMLNVRPSSATKMVQKLSEKGFVEYKRYGIITLTEKGKALGEFLLKRHNIIEKFLRSIGISDNLLIETELIEHNLSVDTLRSIDELNSFFEEYPEILEKFRRYKNKKAKK</sequence>
<evidence type="ECO:0000256" key="2">
    <source>
        <dbReference type="ARBA" id="ARBA00007871"/>
    </source>
</evidence>
<dbReference type="InterPro" id="IPR022689">
    <property type="entry name" value="Iron_dep_repressor"/>
</dbReference>
<dbReference type="InterPro" id="IPR000835">
    <property type="entry name" value="HTH_MarR-typ"/>
</dbReference>
<comment type="similarity">
    <text evidence="2">Belongs to the DtxR/MntR family.</text>
</comment>
<dbReference type="GO" id="GO:0046914">
    <property type="term" value="F:transition metal ion binding"/>
    <property type="evidence" value="ECO:0007669"/>
    <property type="project" value="InterPro"/>
</dbReference>
<dbReference type="SUPFAM" id="SSF47979">
    <property type="entry name" value="Iron-dependent repressor protein, dimerization domain"/>
    <property type="match status" value="1"/>
</dbReference>
<keyword evidence="4" id="KW-0963">Cytoplasm</keyword>